<proteinExistence type="predicted"/>
<feature type="compositionally biased region" description="Acidic residues" evidence="1">
    <location>
        <begin position="169"/>
        <end position="182"/>
    </location>
</feature>
<dbReference type="EMBL" id="KZ994045">
    <property type="protein sequence ID" value="RKO93999.1"/>
    <property type="molecule type" value="Genomic_DNA"/>
</dbReference>
<dbReference type="AlphaFoldDB" id="A0A4P9WLT0"/>
<evidence type="ECO:0000313" key="2">
    <source>
        <dbReference type="EMBL" id="RKO93999.1"/>
    </source>
</evidence>
<evidence type="ECO:0000256" key="1">
    <source>
        <dbReference type="SAM" id="MobiDB-lite"/>
    </source>
</evidence>
<feature type="compositionally biased region" description="Basic residues" evidence="1">
    <location>
        <begin position="43"/>
        <end position="54"/>
    </location>
</feature>
<accession>A0A4P9WLT0</accession>
<organism evidence="2 3">
    <name type="scientific">Blyttiomyces helicus</name>
    <dbReference type="NCBI Taxonomy" id="388810"/>
    <lineage>
        <taxon>Eukaryota</taxon>
        <taxon>Fungi</taxon>
        <taxon>Fungi incertae sedis</taxon>
        <taxon>Chytridiomycota</taxon>
        <taxon>Chytridiomycota incertae sedis</taxon>
        <taxon>Chytridiomycetes</taxon>
        <taxon>Chytridiomycetes incertae sedis</taxon>
        <taxon>Blyttiomyces</taxon>
    </lineage>
</organism>
<name>A0A4P9WLT0_9FUNG</name>
<gene>
    <name evidence="2" type="ORF">BDK51DRAFT_40151</name>
</gene>
<protein>
    <submittedName>
        <fullName evidence="2">Uncharacterized protein</fullName>
    </submittedName>
</protein>
<dbReference type="Proteomes" id="UP000269721">
    <property type="component" value="Unassembled WGS sequence"/>
</dbReference>
<feature type="region of interest" description="Disordered" evidence="1">
    <location>
        <begin position="1"/>
        <end position="56"/>
    </location>
</feature>
<dbReference type="OrthoDB" id="2424990at2759"/>
<sequence length="182" mass="19806">MLEKAGWKCAQTRGGIKPSEFAGSERVDPGIQIQAPSPWARKQPAKKPRSRRSSGGRPTLLELAIVNFLEMKKNSLLITGGALYKSASERMKSQTGFGLTADEYRKGFTTLEEWCKEKCPYYGRLDALFGESLNISETAAPIDVLANVTQTGGSSDLRDLGPEVPGSDTQEDDDDEIEGGCM</sequence>
<keyword evidence="3" id="KW-1185">Reference proteome</keyword>
<feature type="region of interest" description="Disordered" evidence="1">
    <location>
        <begin position="151"/>
        <end position="182"/>
    </location>
</feature>
<reference evidence="3" key="1">
    <citation type="journal article" date="2018" name="Nat. Microbiol.">
        <title>Leveraging single-cell genomics to expand the fungal tree of life.</title>
        <authorList>
            <person name="Ahrendt S.R."/>
            <person name="Quandt C.A."/>
            <person name="Ciobanu D."/>
            <person name="Clum A."/>
            <person name="Salamov A."/>
            <person name="Andreopoulos B."/>
            <person name="Cheng J.F."/>
            <person name="Woyke T."/>
            <person name="Pelin A."/>
            <person name="Henrissat B."/>
            <person name="Reynolds N.K."/>
            <person name="Benny G.L."/>
            <person name="Smith M.E."/>
            <person name="James T.Y."/>
            <person name="Grigoriev I.V."/>
        </authorList>
    </citation>
    <scope>NUCLEOTIDE SEQUENCE [LARGE SCALE GENOMIC DNA]</scope>
</reference>
<evidence type="ECO:0000313" key="3">
    <source>
        <dbReference type="Proteomes" id="UP000269721"/>
    </source>
</evidence>